<comment type="subcellular location">
    <subcellularLocation>
        <location evidence="1">Cell membrane</location>
        <topology evidence="1">Multi-pass membrane protein</topology>
    </subcellularLocation>
</comment>
<organism evidence="8 9">
    <name type="scientific">Acinetobacter junii SH205</name>
    <dbReference type="NCBI Taxonomy" id="575587"/>
    <lineage>
        <taxon>Bacteria</taxon>
        <taxon>Pseudomonadati</taxon>
        <taxon>Pseudomonadota</taxon>
        <taxon>Gammaproteobacteria</taxon>
        <taxon>Moraxellales</taxon>
        <taxon>Moraxellaceae</taxon>
        <taxon>Acinetobacter</taxon>
    </lineage>
</organism>
<feature type="transmembrane region" description="Helical" evidence="6">
    <location>
        <begin position="109"/>
        <end position="125"/>
    </location>
</feature>
<dbReference type="InterPro" id="IPR037185">
    <property type="entry name" value="EmrE-like"/>
</dbReference>
<name>D0SP24_ACIJU</name>
<dbReference type="NCBIfam" id="NF008676">
    <property type="entry name" value="PRK11689.1"/>
    <property type="match status" value="1"/>
</dbReference>
<dbReference type="InterPro" id="IPR051258">
    <property type="entry name" value="Diverse_Substrate_Transporter"/>
</dbReference>
<evidence type="ECO:0000259" key="7">
    <source>
        <dbReference type="Pfam" id="PF00892"/>
    </source>
</evidence>
<dbReference type="HOGENOM" id="CLU_058959_1_1_6"/>
<feature type="transmembrane region" description="Helical" evidence="6">
    <location>
        <begin position="76"/>
        <end position="97"/>
    </location>
</feature>
<dbReference type="SUPFAM" id="SSF103481">
    <property type="entry name" value="Multidrug resistance efflux transporter EmrE"/>
    <property type="match status" value="1"/>
</dbReference>
<feature type="transmembrane region" description="Helical" evidence="6">
    <location>
        <begin position="257"/>
        <end position="277"/>
    </location>
</feature>
<evidence type="ECO:0000313" key="8">
    <source>
        <dbReference type="EMBL" id="EEY92688.1"/>
    </source>
</evidence>
<keyword evidence="2" id="KW-1003">Cell membrane</keyword>
<feature type="transmembrane region" description="Helical" evidence="6">
    <location>
        <begin position="170"/>
        <end position="187"/>
    </location>
</feature>
<dbReference type="GO" id="GO:0005886">
    <property type="term" value="C:plasma membrane"/>
    <property type="evidence" value="ECO:0007669"/>
    <property type="project" value="UniProtKB-SubCell"/>
</dbReference>
<dbReference type="Proteomes" id="UP000018442">
    <property type="component" value="Unassembled WGS sequence"/>
</dbReference>
<dbReference type="EMBL" id="GG705012">
    <property type="protein sequence ID" value="EEY92688.1"/>
    <property type="molecule type" value="Genomic_DNA"/>
</dbReference>
<feature type="domain" description="EamA" evidence="7">
    <location>
        <begin position="19"/>
        <end position="149"/>
    </location>
</feature>
<gene>
    <name evidence="8" type="ORF">HMPREF0026_02234</name>
</gene>
<sequence length="306" mass="33162">MLLWFQDSIDINMNSKTATLIGLLAILLWSLIVALIKEVSTQFGAVGGAALIYTLASIFLLLSVGWTPIKSFPKTYLIWGAFLFVAYEICLSLSIGYSQTNRQAIEVGMVNYLWPTFTMVAAILFNQQKANFLIIPGFVVSLLGICWVLGGEQGFDLIGMANNIQQNPLSYGLAFLGTLLWAAYCTLTARIAQGVNGITLFFILVSIVLWIKYLVMGGNGFIFDWSSSISLVFAAAAMGFGYAAWNVGILHGNVTLLAGASYFIPVLSAFFAALLLSTPLGLSFWYGALMVCVGSILCWLATKAKS</sequence>
<evidence type="ECO:0000256" key="3">
    <source>
        <dbReference type="ARBA" id="ARBA00022692"/>
    </source>
</evidence>
<evidence type="ECO:0000256" key="1">
    <source>
        <dbReference type="ARBA" id="ARBA00004651"/>
    </source>
</evidence>
<keyword evidence="3 6" id="KW-0812">Transmembrane</keyword>
<accession>D0SP24</accession>
<feature type="transmembrane region" description="Helical" evidence="6">
    <location>
        <begin position="194"/>
        <end position="213"/>
    </location>
</feature>
<keyword evidence="4 6" id="KW-1133">Transmembrane helix</keyword>
<feature type="transmembrane region" description="Helical" evidence="6">
    <location>
        <begin position="283"/>
        <end position="302"/>
    </location>
</feature>
<evidence type="ECO:0000256" key="6">
    <source>
        <dbReference type="SAM" id="Phobius"/>
    </source>
</evidence>
<dbReference type="Pfam" id="PF00892">
    <property type="entry name" value="EamA"/>
    <property type="match status" value="1"/>
</dbReference>
<evidence type="ECO:0000313" key="9">
    <source>
        <dbReference type="Proteomes" id="UP000018442"/>
    </source>
</evidence>
<feature type="transmembrane region" description="Helical" evidence="6">
    <location>
        <begin position="132"/>
        <end position="150"/>
    </location>
</feature>
<feature type="transmembrane region" description="Helical" evidence="6">
    <location>
        <begin position="43"/>
        <end position="64"/>
    </location>
</feature>
<protein>
    <submittedName>
        <fullName evidence="8">Putative membrane protein</fullName>
    </submittedName>
</protein>
<evidence type="ECO:0000256" key="2">
    <source>
        <dbReference type="ARBA" id="ARBA00022475"/>
    </source>
</evidence>
<evidence type="ECO:0000256" key="5">
    <source>
        <dbReference type="ARBA" id="ARBA00023136"/>
    </source>
</evidence>
<dbReference type="AlphaFoldDB" id="D0SP24"/>
<feature type="transmembrane region" description="Helical" evidence="6">
    <location>
        <begin position="20"/>
        <end position="37"/>
    </location>
</feature>
<evidence type="ECO:0000256" key="4">
    <source>
        <dbReference type="ARBA" id="ARBA00022989"/>
    </source>
</evidence>
<dbReference type="InterPro" id="IPR000620">
    <property type="entry name" value="EamA_dom"/>
</dbReference>
<feature type="transmembrane region" description="Helical" evidence="6">
    <location>
        <begin position="225"/>
        <end position="245"/>
    </location>
</feature>
<reference evidence="9" key="1">
    <citation type="journal article" date="2012" name="PLoS ONE">
        <title>The success of Acinetobacter species; genetic, metabolic and virulence attributes.</title>
        <authorList>
            <person name="Peleg A.Y."/>
            <person name="de Breij A."/>
            <person name="Adams M.D."/>
            <person name="Cerqueira G.M."/>
            <person name="Mocali S."/>
            <person name="Galardini M."/>
            <person name="Nibbering P.H."/>
            <person name="Earl A.M."/>
            <person name="Ward D.V."/>
            <person name="Paterson D.L."/>
            <person name="Seifert H."/>
            <person name="Dijkshoorn L."/>
        </authorList>
    </citation>
    <scope>NUCLEOTIDE SEQUENCE [LARGE SCALE GENOMIC DNA]</scope>
    <source>
        <strain evidence="9">SH205</strain>
    </source>
</reference>
<dbReference type="PANTHER" id="PTHR42920">
    <property type="entry name" value="OS03G0707200 PROTEIN-RELATED"/>
    <property type="match status" value="1"/>
</dbReference>
<keyword evidence="5 6" id="KW-0472">Membrane</keyword>
<dbReference type="PANTHER" id="PTHR42920:SF24">
    <property type="entry name" value="AROMATIC AMINO ACID EXPORTER YDDG"/>
    <property type="match status" value="1"/>
</dbReference>
<proteinExistence type="predicted"/>